<keyword evidence="1" id="KW-0472">Membrane</keyword>
<evidence type="ECO:0000313" key="2">
    <source>
        <dbReference type="EMBL" id="RSB30835.1"/>
    </source>
</evidence>
<evidence type="ECO:0000313" key="3">
    <source>
        <dbReference type="Proteomes" id="UP000275321"/>
    </source>
</evidence>
<evidence type="ECO:0000256" key="1">
    <source>
        <dbReference type="SAM" id="Phobius"/>
    </source>
</evidence>
<keyword evidence="1" id="KW-1133">Transmembrane helix</keyword>
<organism evidence="2 3">
    <name type="scientific">Enterobacter cloacae</name>
    <dbReference type="NCBI Taxonomy" id="550"/>
    <lineage>
        <taxon>Bacteria</taxon>
        <taxon>Pseudomonadati</taxon>
        <taxon>Pseudomonadota</taxon>
        <taxon>Gammaproteobacteria</taxon>
        <taxon>Enterobacterales</taxon>
        <taxon>Enterobacteriaceae</taxon>
        <taxon>Enterobacter</taxon>
        <taxon>Enterobacter cloacae complex</taxon>
    </lineage>
</organism>
<dbReference type="AlphaFoldDB" id="A0A3R9A414"/>
<accession>A0A3R9A414</accession>
<feature type="transmembrane region" description="Helical" evidence="1">
    <location>
        <begin position="12"/>
        <end position="31"/>
    </location>
</feature>
<gene>
    <name evidence="2" type="ORF">EGK68_11245</name>
</gene>
<protein>
    <submittedName>
        <fullName evidence="2">Uncharacterized protein</fullName>
    </submittedName>
</protein>
<name>A0A3R9A414_ENTCL</name>
<comment type="caution">
    <text evidence="2">The sequence shown here is derived from an EMBL/GenBank/DDBJ whole genome shotgun (WGS) entry which is preliminary data.</text>
</comment>
<reference evidence="2 3" key="1">
    <citation type="submission" date="2018-10" db="EMBL/GenBank/DDBJ databases">
        <title>Transmission dynamics of multidrug resistant bacteria on intensive care unit surfaces.</title>
        <authorList>
            <person name="D'Souza A.W."/>
            <person name="Potter R.F."/>
            <person name="Wallace M."/>
            <person name="Shupe A."/>
            <person name="Patel S."/>
            <person name="Sun S."/>
            <person name="Gul D."/>
            <person name="Kwon J.H."/>
            <person name="Andleeb S."/>
            <person name="Burnham C.-A.D."/>
            <person name="Dantas G."/>
        </authorList>
    </citation>
    <scope>NUCLEOTIDE SEQUENCE [LARGE SCALE GENOMIC DNA]</scope>
    <source>
        <strain evidence="2 3">EC_073</strain>
    </source>
</reference>
<keyword evidence="1" id="KW-0812">Transmembrane</keyword>
<proteinExistence type="predicted"/>
<dbReference type="EMBL" id="RHWT01000012">
    <property type="protein sequence ID" value="RSB30835.1"/>
    <property type="molecule type" value="Genomic_DNA"/>
</dbReference>
<feature type="transmembrane region" description="Helical" evidence="1">
    <location>
        <begin position="63"/>
        <end position="86"/>
    </location>
</feature>
<sequence>MAIPIPARKWCIRLFKTIGFLLISLMVGRTLEPAEFYLNHDVASSICDFIYGDVNAETLYDTYTYIDVLTVFTLATVIYQLTMLLINKIRK</sequence>
<dbReference type="Proteomes" id="UP000275321">
    <property type="component" value="Unassembled WGS sequence"/>
</dbReference>